<evidence type="ECO:0000313" key="3">
    <source>
        <dbReference type="Proteomes" id="UP000616885"/>
    </source>
</evidence>
<feature type="compositionally biased region" description="Polar residues" evidence="1">
    <location>
        <begin position="248"/>
        <end position="260"/>
    </location>
</feature>
<name>A0A8H7KEV2_BIOOC</name>
<feature type="compositionally biased region" description="Polar residues" evidence="1">
    <location>
        <begin position="277"/>
        <end position="289"/>
    </location>
</feature>
<reference evidence="2" key="1">
    <citation type="submission" date="2020-10" db="EMBL/GenBank/DDBJ databases">
        <title>High-Quality Genome Resource of Clonostachys rosea strain S41 by Oxford Nanopore Long-Read Sequencing.</title>
        <authorList>
            <person name="Wang H."/>
        </authorList>
    </citation>
    <scope>NUCLEOTIDE SEQUENCE</scope>
    <source>
        <strain evidence="2">S41</strain>
    </source>
</reference>
<feature type="compositionally biased region" description="Pro residues" evidence="1">
    <location>
        <begin position="322"/>
        <end position="339"/>
    </location>
</feature>
<organism evidence="2 3">
    <name type="scientific">Bionectria ochroleuca</name>
    <name type="common">Gliocladium roseum</name>
    <dbReference type="NCBI Taxonomy" id="29856"/>
    <lineage>
        <taxon>Eukaryota</taxon>
        <taxon>Fungi</taxon>
        <taxon>Dikarya</taxon>
        <taxon>Ascomycota</taxon>
        <taxon>Pezizomycotina</taxon>
        <taxon>Sordariomycetes</taxon>
        <taxon>Hypocreomycetidae</taxon>
        <taxon>Hypocreales</taxon>
        <taxon>Bionectriaceae</taxon>
        <taxon>Clonostachys</taxon>
    </lineage>
</organism>
<feature type="region of interest" description="Disordered" evidence="1">
    <location>
        <begin position="1"/>
        <end position="217"/>
    </location>
</feature>
<comment type="caution">
    <text evidence="2">The sequence shown here is derived from an EMBL/GenBank/DDBJ whole genome shotgun (WGS) entry which is preliminary data.</text>
</comment>
<evidence type="ECO:0000256" key="1">
    <source>
        <dbReference type="SAM" id="MobiDB-lite"/>
    </source>
</evidence>
<evidence type="ECO:0000313" key="2">
    <source>
        <dbReference type="EMBL" id="KAF9749378.1"/>
    </source>
</evidence>
<feature type="compositionally biased region" description="Basic and acidic residues" evidence="1">
    <location>
        <begin position="1"/>
        <end position="18"/>
    </location>
</feature>
<dbReference type="EMBL" id="JADCTT010000008">
    <property type="protein sequence ID" value="KAF9749378.1"/>
    <property type="molecule type" value="Genomic_DNA"/>
</dbReference>
<protein>
    <submittedName>
        <fullName evidence="2">Uncharacterized protein</fullName>
    </submittedName>
</protein>
<feature type="compositionally biased region" description="Basic residues" evidence="1">
    <location>
        <begin position="295"/>
        <end position="309"/>
    </location>
</feature>
<sequence length="346" mass="35871">MASKYTDKAKSKWNDHKPGQGKMRGQVSNLVHRNNDHKPSQGVRGQVSNLVHRNKSSDSSSDHVSVPLSQLKDPSAFAPPPRRTSSGLAPPPPPTKEKRSVVTSPSNYQDPRALNPTPPPRGGSAQQQEEEGEAAPRGPYRANTTGLSTNHLPPPPGRRDGADGRSPPSYDTALTHPQQPPKPHSTAKPPPRLPARTNAGTPPVTPSGASSHGAEDGYLNQNAVNRLGAAGVSVAALGIGRSAASPEPLQQNEQSEQSIPGPTASAPLPLPQRFGAASQSPVQRATDSPSPGLAGKKKPPPPPPPKKKVGLSGGSEAAPVPSRGPAPPADDGDAPPPIPLSTKPRF</sequence>
<feature type="compositionally biased region" description="Polar residues" evidence="1">
    <location>
        <begin position="142"/>
        <end position="151"/>
    </location>
</feature>
<feature type="region of interest" description="Disordered" evidence="1">
    <location>
        <begin position="243"/>
        <end position="346"/>
    </location>
</feature>
<gene>
    <name evidence="2" type="ORF">IM811_017173</name>
</gene>
<feature type="compositionally biased region" description="Pro residues" evidence="1">
    <location>
        <begin position="178"/>
        <end position="193"/>
    </location>
</feature>
<dbReference type="Proteomes" id="UP000616885">
    <property type="component" value="Unassembled WGS sequence"/>
</dbReference>
<dbReference type="AlphaFoldDB" id="A0A8H7KEV2"/>
<proteinExistence type="predicted"/>
<feature type="compositionally biased region" description="Low complexity" evidence="1">
    <location>
        <begin position="57"/>
        <end position="66"/>
    </location>
</feature>
<accession>A0A8H7KEV2</accession>